<keyword evidence="2" id="KW-1185">Reference proteome</keyword>
<dbReference type="Proteomes" id="UP001365128">
    <property type="component" value="Unassembled WGS sequence"/>
</dbReference>
<dbReference type="EMBL" id="JBBPDW010000032">
    <property type="protein sequence ID" value="KAK7537877.1"/>
    <property type="molecule type" value="Genomic_DNA"/>
</dbReference>
<name>A0ABR1LRS3_9PEZI</name>
<sequence>MPLERAAGWQVAFFFFPRAQMAPLPEPSEFSSVRLTCDGHPDPGNACWGFRVGMVVSPFFPPLLLLSAFPCCPGWLQNTARCCSSRSLPLLVAHSCSVCSRARLFLARVLFLFSLLCIHSQPTKAVRRQTSSCPFGSVPAQLQGSAPSWPQMGQLLLSPIRQWLLYTPLLLRLGPLSLDLPQALLLCCWHSHSWATASP</sequence>
<accession>A0ABR1LRS3</accession>
<proteinExistence type="predicted"/>
<organism evidence="1 2">
    <name type="scientific">Phyllosticta citricarpa</name>
    <dbReference type="NCBI Taxonomy" id="55181"/>
    <lineage>
        <taxon>Eukaryota</taxon>
        <taxon>Fungi</taxon>
        <taxon>Dikarya</taxon>
        <taxon>Ascomycota</taxon>
        <taxon>Pezizomycotina</taxon>
        <taxon>Dothideomycetes</taxon>
        <taxon>Dothideomycetes incertae sedis</taxon>
        <taxon>Botryosphaeriales</taxon>
        <taxon>Phyllostictaceae</taxon>
        <taxon>Phyllosticta</taxon>
    </lineage>
</organism>
<evidence type="ECO:0000313" key="2">
    <source>
        <dbReference type="Proteomes" id="UP001365128"/>
    </source>
</evidence>
<protein>
    <submittedName>
        <fullName evidence="1">Uncharacterized protein</fullName>
    </submittedName>
</protein>
<comment type="caution">
    <text evidence="1">The sequence shown here is derived from an EMBL/GenBank/DDBJ whole genome shotgun (WGS) entry which is preliminary data.</text>
</comment>
<reference evidence="1 2" key="1">
    <citation type="submission" date="2024-04" db="EMBL/GenBank/DDBJ databases">
        <title>Phyllosticta paracitricarpa is synonymous to the EU quarantine fungus P. citricarpa based on phylogenomic analyses.</title>
        <authorList>
            <consortium name="Lawrence Berkeley National Laboratory"/>
            <person name="Van Ingen-Buijs V.A."/>
            <person name="Van Westerhoven A.C."/>
            <person name="Haridas S."/>
            <person name="Skiadas P."/>
            <person name="Martin F."/>
            <person name="Groenewald J.Z."/>
            <person name="Crous P.W."/>
            <person name="Seidl M.F."/>
        </authorList>
    </citation>
    <scope>NUCLEOTIDE SEQUENCE [LARGE SCALE GENOMIC DNA]</scope>
    <source>
        <strain evidence="1 2">CBS 122670</strain>
    </source>
</reference>
<gene>
    <name evidence="1" type="ORF">IWX46DRAFT_244073</name>
</gene>
<evidence type="ECO:0000313" key="1">
    <source>
        <dbReference type="EMBL" id="KAK7537877.1"/>
    </source>
</evidence>